<accession>A0A814AM88</accession>
<sequence length="271" mass="31895">MVFGTKPRIPLDLVYKNVGDLFSNRNNNESFEYKTANLVTLESHETPLNITRSHNNRDIVMERAKLRHDHQLKKFSYEINDLVLTDHVKVKKGISSGLAHKYHGPFSILGNTLMNRLKMYYGNFNENLAAKNYLKETKNDTENHSSKYVPLDNIVLSKYREDTGRFLRYDLEEFSDRECKKTVAFLRYCNPSIHADVGKELDKQEWPDDSGNFLKVEFNKNYTKPHQIRSNDRTRYRDAATQCSQKDDEFRVGSNLSRRNPKQVFVLRKRY</sequence>
<dbReference type="Proteomes" id="UP000663879">
    <property type="component" value="Unassembled WGS sequence"/>
</dbReference>
<dbReference type="AlphaFoldDB" id="A0A814AM88"/>
<evidence type="ECO:0000313" key="2">
    <source>
        <dbReference type="Proteomes" id="UP000663879"/>
    </source>
</evidence>
<protein>
    <submittedName>
        <fullName evidence="1">Uncharacterized protein</fullName>
    </submittedName>
</protein>
<name>A0A814AM88_9BILA</name>
<gene>
    <name evidence="1" type="ORF">OXX778_LOCUS12163</name>
</gene>
<reference evidence="1" key="1">
    <citation type="submission" date="2021-02" db="EMBL/GenBank/DDBJ databases">
        <authorList>
            <person name="Nowell W R."/>
        </authorList>
    </citation>
    <scope>NUCLEOTIDE SEQUENCE</scope>
    <source>
        <strain evidence="1">Ploen Becks lab</strain>
    </source>
</reference>
<organism evidence="1 2">
    <name type="scientific">Brachionus calyciflorus</name>
    <dbReference type="NCBI Taxonomy" id="104777"/>
    <lineage>
        <taxon>Eukaryota</taxon>
        <taxon>Metazoa</taxon>
        <taxon>Spiralia</taxon>
        <taxon>Gnathifera</taxon>
        <taxon>Rotifera</taxon>
        <taxon>Eurotatoria</taxon>
        <taxon>Monogononta</taxon>
        <taxon>Pseudotrocha</taxon>
        <taxon>Ploima</taxon>
        <taxon>Brachionidae</taxon>
        <taxon>Brachionus</taxon>
    </lineage>
</organism>
<comment type="caution">
    <text evidence="1">The sequence shown here is derived from an EMBL/GenBank/DDBJ whole genome shotgun (WGS) entry which is preliminary data.</text>
</comment>
<dbReference type="OrthoDB" id="6153409at2759"/>
<evidence type="ECO:0000313" key="1">
    <source>
        <dbReference type="EMBL" id="CAF0916259.1"/>
    </source>
</evidence>
<proteinExistence type="predicted"/>
<keyword evidence="2" id="KW-1185">Reference proteome</keyword>
<dbReference type="EMBL" id="CAJNOC010002162">
    <property type="protein sequence ID" value="CAF0916259.1"/>
    <property type="molecule type" value="Genomic_DNA"/>
</dbReference>